<dbReference type="InterPro" id="IPR051704">
    <property type="entry name" value="FAD_aromatic-hydroxylase"/>
</dbReference>
<evidence type="ECO:0000256" key="3">
    <source>
        <dbReference type="ARBA" id="ARBA00023002"/>
    </source>
</evidence>
<dbReference type="Pfam" id="PF01494">
    <property type="entry name" value="FAD_binding_3"/>
    <property type="match status" value="1"/>
</dbReference>
<keyword evidence="5" id="KW-0503">Monooxygenase</keyword>
<feature type="domain" description="FAD-binding" evidence="4">
    <location>
        <begin position="8"/>
        <end position="343"/>
    </location>
</feature>
<sequence>MSPPPPLRVLISGAGIAGPALALNLSRLPSPLKCTITIVERHPDLRASGQQIDLRGQGVVAMRKLGIEPQVRAVVVDEPGVRILNRKGKTQAYFGSNKTGKGAQSFSAEWEIMRGDLCRVLYDATVDLPGVRYVFGTTVETFEHVKGGKAVKVKLSDGSEEEYDLLVGCDGVGSRVRRRMFTDGRKDGLFPAGIACAFYSIPPAEGDTPDATWCHLSGRRGFMTRRDREDCLRVYLMCAGDDEQMAKLLKHSTVAEQKEAWAEVFKHDLLDAWGIRRFIEGLHSPQADDFYAVEFAQVKLDNWSEGRVVVLGDAGFCPAPLTGQGTSLAFAGAYVLAGEIARACGKDVQEDVNPWDNVPVALAAYETELKPFVKTVQDVPVKRIVSFMCPESAWVVSLIHWAAWLIAVLRLNQLAAKFGSDDKGSWRLPDYPELSAPKS</sequence>
<dbReference type="GO" id="GO:0004497">
    <property type="term" value="F:monooxygenase activity"/>
    <property type="evidence" value="ECO:0007669"/>
    <property type="project" value="UniProtKB-KW"/>
</dbReference>
<keyword evidence="6" id="KW-1185">Reference proteome</keyword>
<dbReference type="Gene3D" id="3.50.50.60">
    <property type="entry name" value="FAD/NAD(P)-binding domain"/>
    <property type="match status" value="1"/>
</dbReference>
<dbReference type="SUPFAM" id="SSF51905">
    <property type="entry name" value="FAD/NAD(P)-binding domain"/>
    <property type="match status" value="1"/>
</dbReference>
<evidence type="ECO:0000313" key="5">
    <source>
        <dbReference type="EMBL" id="KAK4041238.1"/>
    </source>
</evidence>
<keyword evidence="3" id="KW-0560">Oxidoreductase</keyword>
<gene>
    <name evidence="5" type="ORF">C8A01DRAFT_34759</name>
</gene>
<evidence type="ECO:0000256" key="2">
    <source>
        <dbReference type="ARBA" id="ARBA00022827"/>
    </source>
</evidence>
<dbReference type="Gene3D" id="3.30.9.10">
    <property type="entry name" value="D-Amino Acid Oxidase, subunit A, domain 2"/>
    <property type="match status" value="1"/>
</dbReference>
<reference evidence="6" key="1">
    <citation type="journal article" date="2023" name="Mol. Phylogenet. Evol.">
        <title>Genome-scale phylogeny and comparative genomics of the fungal order Sordariales.</title>
        <authorList>
            <person name="Hensen N."/>
            <person name="Bonometti L."/>
            <person name="Westerberg I."/>
            <person name="Brannstrom I.O."/>
            <person name="Guillou S."/>
            <person name="Cros-Aarteil S."/>
            <person name="Calhoun S."/>
            <person name="Haridas S."/>
            <person name="Kuo A."/>
            <person name="Mondo S."/>
            <person name="Pangilinan J."/>
            <person name="Riley R."/>
            <person name="LaButti K."/>
            <person name="Andreopoulos B."/>
            <person name="Lipzen A."/>
            <person name="Chen C."/>
            <person name="Yan M."/>
            <person name="Daum C."/>
            <person name="Ng V."/>
            <person name="Clum A."/>
            <person name="Steindorff A."/>
            <person name="Ohm R.A."/>
            <person name="Martin F."/>
            <person name="Silar P."/>
            <person name="Natvig D.O."/>
            <person name="Lalanne C."/>
            <person name="Gautier V."/>
            <person name="Ament-Velasquez S.L."/>
            <person name="Kruys A."/>
            <person name="Hutchinson M.I."/>
            <person name="Powell A.J."/>
            <person name="Barry K."/>
            <person name="Miller A.N."/>
            <person name="Grigoriev I.V."/>
            <person name="Debuchy R."/>
            <person name="Gladieux P."/>
            <person name="Hiltunen Thoren M."/>
            <person name="Johannesson H."/>
        </authorList>
    </citation>
    <scope>NUCLEOTIDE SEQUENCE [LARGE SCALE GENOMIC DNA]</scope>
    <source>
        <strain evidence="6">CBS 284.82</strain>
    </source>
</reference>
<dbReference type="GO" id="GO:0071949">
    <property type="term" value="F:FAD binding"/>
    <property type="evidence" value="ECO:0007669"/>
    <property type="project" value="InterPro"/>
</dbReference>
<name>A0AAN6PHU6_9PEZI</name>
<dbReference type="Proteomes" id="UP001303115">
    <property type="component" value="Unassembled WGS sequence"/>
</dbReference>
<dbReference type="InterPro" id="IPR002938">
    <property type="entry name" value="FAD-bd"/>
</dbReference>
<evidence type="ECO:0000256" key="1">
    <source>
        <dbReference type="ARBA" id="ARBA00022630"/>
    </source>
</evidence>
<keyword evidence="2" id="KW-0274">FAD</keyword>
<dbReference type="AlphaFoldDB" id="A0AAN6PHU6"/>
<evidence type="ECO:0000259" key="4">
    <source>
        <dbReference type="Pfam" id="PF01494"/>
    </source>
</evidence>
<dbReference type="PANTHER" id="PTHR46865:SF7">
    <property type="entry name" value="MONOOXYGENASE, PUTATIVE (AFU_ORTHOLOGUE AFUA_8G07040)-RELATED"/>
    <property type="match status" value="1"/>
</dbReference>
<dbReference type="PRINTS" id="PR00420">
    <property type="entry name" value="RNGMNOXGNASE"/>
</dbReference>
<comment type="caution">
    <text evidence="5">The sequence shown here is derived from an EMBL/GenBank/DDBJ whole genome shotgun (WGS) entry which is preliminary data.</text>
</comment>
<keyword evidence="1" id="KW-0285">Flavoprotein</keyword>
<organism evidence="5 6">
    <name type="scientific">Parachaetomium inaequale</name>
    <dbReference type="NCBI Taxonomy" id="2588326"/>
    <lineage>
        <taxon>Eukaryota</taxon>
        <taxon>Fungi</taxon>
        <taxon>Dikarya</taxon>
        <taxon>Ascomycota</taxon>
        <taxon>Pezizomycotina</taxon>
        <taxon>Sordariomycetes</taxon>
        <taxon>Sordariomycetidae</taxon>
        <taxon>Sordariales</taxon>
        <taxon>Chaetomiaceae</taxon>
        <taxon>Parachaetomium</taxon>
    </lineage>
</organism>
<protein>
    <submittedName>
        <fullName evidence="5">Monooxygenase</fullName>
    </submittedName>
</protein>
<evidence type="ECO:0000313" key="6">
    <source>
        <dbReference type="Proteomes" id="UP001303115"/>
    </source>
</evidence>
<dbReference type="PANTHER" id="PTHR46865">
    <property type="entry name" value="OXIDOREDUCTASE-RELATED"/>
    <property type="match status" value="1"/>
</dbReference>
<proteinExistence type="predicted"/>
<accession>A0AAN6PHU6</accession>
<dbReference type="InterPro" id="IPR036188">
    <property type="entry name" value="FAD/NAD-bd_sf"/>
</dbReference>
<dbReference type="EMBL" id="MU854361">
    <property type="protein sequence ID" value="KAK4041238.1"/>
    <property type="molecule type" value="Genomic_DNA"/>
</dbReference>